<dbReference type="PANTHER" id="PTHR30469">
    <property type="entry name" value="MULTIDRUG RESISTANCE PROTEIN MDTA"/>
    <property type="match status" value="1"/>
</dbReference>
<dbReference type="NCBIfam" id="NF008589">
    <property type="entry name" value="PRK11556.1"/>
    <property type="match status" value="1"/>
</dbReference>
<feature type="domain" description="Multidrug resistance protein MdtA-like alpha-helical hairpin" evidence="9">
    <location>
        <begin position="211"/>
        <end position="280"/>
    </location>
</feature>
<evidence type="ECO:0000256" key="4">
    <source>
        <dbReference type="ARBA" id="ARBA00022475"/>
    </source>
</evidence>
<feature type="compositionally biased region" description="Gly residues" evidence="7">
    <location>
        <begin position="129"/>
        <end position="140"/>
    </location>
</feature>
<dbReference type="PANTHER" id="PTHR30469:SF12">
    <property type="entry name" value="MULTIDRUG RESISTANCE PROTEIN MDTA"/>
    <property type="match status" value="1"/>
</dbReference>
<dbReference type="Gene3D" id="2.40.50.100">
    <property type="match status" value="1"/>
</dbReference>
<keyword evidence="6 8" id="KW-0472">Membrane</keyword>
<dbReference type="RefSeq" id="WP_237171304.1">
    <property type="nucleotide sequence ID" value="NZ_CP010310.2"/>
</dbReference>
<evidence type="ECO:0000313" key="14">
    <source>
        <dbReference type="Proteomes" id="UP000254589"/>
    </source>
</evidence>
<dbReference type="Pfam" id="PF25944">
    <property type="entry name" value="Beta-barrel_RND"/>
    <property type="match status" value="1"/>
</dbReference>
<dbReference type="InterPro" id="IPR006143">
    <property type="entry name" value="RND_pump_MFP"/>
</dbReference>
<dbReference type="AlphaFoldDB" id="A0AAJ5D248"/>
<comment type="subcellular location">
    <subcellularLocation>
        <location evidence="1">Cell membrane</location>
    </subcellularLocation>
</comment>
<dbReference type="Gene3D" id="1.10.287.470">
    <property type="entry name" value="Helix hairpin bin"/>
    <property type="match status" value="1"/>
</dbReference>
<evidence type="ECO:0000256" key="7">
    <source>
        <dbReference type="SAM" id="MobiDB-lite"/>
    </source>
</evidence>
<evidence type="ECO:0000256" key="2">
    <source>
        <dbReference type="ARBA" id="ARBA00009477"/>
    </source>
</evidence>
<feature type="domain" description="Multidrug resistance protein MdtA-like C-terminal permuted SH3" evidence="12">
    <location>
        <begin position="405"/>
        <end position="465"/>
    </location>
</feature>
<dbReference type="InterPro" id="IPR058625">
    <property type="entry name" value="MdtA-like_BSH"/>
</dbReference>
<evidence type="ECO:0000256" key="5">
    <source>
        <dbReference type="ARBA" id="ARBA00022519"/>
    </source>
</evidence>
<dbReference type="Pfam" id="PF25967">
    <property type="entry name" value="RND-MFP_C"/>
    <property type="match status" value="1"/>
</dbReference>
<feature type="domain" description="Multidrug resistance protein MdtA-like barrel-sandwich hybrid" evidence="10">
    <location>
        <begin position="170"/>
        <end position="312"/>
    </location>
</feature>
<evidence type="ECO:0000313" key="13">
    <source>
        <dbReference type="EMBL" id="SUA92195.1"/>
    </source>
</evidence>
<evidence type="ECO:0000256" key="8">
    <source>
        <dbReference type="SAM" id="Phobius"/>
    </source>
</evidence>
<dbReference type="EMBL" id="UGSJ01000001">
    <property type="protein sequence ID" value="SUA92195.1"/>
    <property type="molecule type" value="Genomic_DNA"/>
</dbReference>
<evidence type="ECO:0000256" key="6">
    <source>
        <dbReference type="ARBA" id="ARBA00023136"/>
    </source>
</evidence>
<comment type="caution">
    <text evidence="13">The sequence shown here is derived from an EMBL/GenBank/DDBJ whole genome shotgun (WGS) entry which is preliminary data.</text>
</comment>
<feature type="domain" description="Multidrug resistance protein MdtA-like beta-barrel" evidence="11">
    <location>
        <begin position="317"/>
        <end position="401"/>
    </location>
</feature>
<keyword evidence="4" id="KW-1003">Cell membrane</keyword>
<gene>
    <name evidence="13" type="primary">mdtE</name>
    <name evidence="13" type="ORF">NCTC13159_03717</name>
</gene>
<evidence type="ECO:0000256" key="3">
    <source>
        <dbReference type="ARBA" id="ARBA00022448"/>
    </source>
</evidence>
<feature type="region of interest" description="Disordered" evidence="7">
    <location>
        <begin position="53"/>
        <end position="90"/>
    </location>
</feature>
<dbReference type="Gene3D" id="2.40.420.20">
    <property type="match status" value="1"/>
</dbReference>
<dbReference type="GO" id="GO:0030313">
    <property type="term" value="C:cell envelope"/>
    <property type="evidence" value="ECO:0007669"/>
    <property type="project" value="UniProtKB-SubCell"/>
</dbReference>
<evidence type="ECO:0000259" key="9">
    <source>
        <dbReference type="Pfam" id="PF25876"/>
    </source>
</evidence>
<evidence type="ECO:0000256" key="1">
    <source>
        <dbReference type="ARBA" id="ARBA00004236"/>
    </source>
</evidence>
<keyword evidence="3" id="KW-0813">Transport</keyword>
<dbReference type="NCBIfam" id="TIGR01730">
    <property type="entry name" value="RND_mfp"/>
    <property type="match status" value="1"/>
</dbReference>
<feature type="region of interest" description="Disordered" evidence="7">
    <location>
        <begin position="481"/>
        <end position="506"/>
    </location>
</feature>
<comment type="similarity">
    <text evidence="2">Belongs to the membrane fusion protein (MFP) (TC 8.A.1) family.</text>
</comment>
<evidence type="ECO:0000259" key="12">
    <source>
        <dbReference type="Pfam" id="PF25967"/>
    </source>
</evidence>
<dbReference type="Pfam" id="PF25876">
    <property type="entry name" value="HH_MFP_RND"/>
    <property type="match status" value="1"/>
</dbReference>
<reference evidence="13 14" key="1">
    <citation type="submission" date="2018-06" db="EMBL/GenBank/DDBJ databases">
        <authorList>
            <consortium name="Pathogen Informatics"/>
            <person name="Doyle S."/>
        </authorList>
    </citation>
    <scope>NUCLEOTIDE SEQUENCE [LARGE SCALE GENOMIC DNA]</scope>
    <source>
        <strain evidence="13 14">NCTC13159</strain>
    </source>
</reference>
<keyword evidence="5" id="KW-0997">Cell inner membrane</keyword>
<evidence type="ECO:0000259" key="11">
    <source>
        <dbReference type="Pfam" id="PF25944"/>
    </source>
</evidence>
<dbReference type="FunFam" id="2.40.420.20:FF:000001">
    <property type="entry name" value="Efflux RND transporter periplasmic adaptor subunit"/>
    <property type="match status" value="1"/>
</dbReference>
<dbReference type="InterPro" id="IPR058624">
    <property type="entry name" value="MdtA-like_HH"/>
</dbReference>
<evidence type="ECO:0000259" key="10">
    <source>
        <dbReference type="Pfam" id="PF25917"/>
    </source>
</evidence>
<dbReference type="InterPro" id="IPR058626">
    <property type="entry name" value="MdtA-like_b-barrel"/>
</dbReference>
<dbReference type="SUPFAM" id="SSF111369">
    <property type="entry name" value="HlyD-like secretion proteins"/>
    <property type="match status" value="1"/>
</dbReference>
<accession>A0AAJ5D248</accession>
<organism evidence="13 14">
    <name type="scientific">Pandoraea pulmonicola</name>
    <dbReference type="NCBI Taxonomy" id="93221"/>
    <lineage>
        <taxon>Bacteria</taxon>
        <taxon>Pseudomonadati</taxon>
        <taxon>Pseudomonadota</taxon>
        <taxon>Betaproteobacteria</taxon>
        <taxon>Burkholderiales</taxon>
        <taxon>Burkholderiaceae</taxon>
        <taxon>Pandoraea</taxon>
    </lineage>
</organism>
<name>A0AAJ5D248_PANPU</name>
<sequence>MLIGQAWREVLSRASGRFAALQQQDKKNVVRIDAIVAIGRIHQLHRCYEEVMTEHGPHGSEQPNGSDRSSVPPAPPKAPAPGDTGADTGARTRRWLVPGVIGLIVVLIAGGVYYRLHTQGAQGPAQAGGRRGGPPGGMAGGPATPVTAVEAKTGDLPVFLNGLGTVTPTRSVTVHSRVDGQLMKVHFKEGDMVKEGQLLAEIDPRPFQVQVTQMEGQLARDQALLRNAQLDLARYETLLKQDSIATQTVDTQRALVKQYEGTVKSDQGQLDNARLQLTYANVTAPISGLAGLRQVDPGNIVHASDANGIVIINGVTPITVVYTIPEDNLARVLKRSRGGETLPVEAFDRAGKTKLATGKLASIDNQIDVSTGTVKLKAEFANGDGLLFPNQFVNVKMLVDTLRGATLIPSAAVQRGTQGSFVYTVQPDQTVKLKTVKLGPTDGTNVAVESGIGPGEKLVIDGMDKLRDGARVEVITAESRAAAVAPRAPGEKRSGNGNGGHRRQAQ</sequence>
<protein>
    <submittedName>
        <fullName evidence="13">Multidrug resistance protein MdtE</fullName>
    </submittedName>
</protein>
<feature type="transmembrane region" description="Helical" evidence="8">
    <location>
        <begin position="95"/>
        <end position="114"/>
    </location>
</feature>
<proteinExistence type="inferred from homology"/>
<dbReference type="InterPro" id="IPR058627">
    <property type="entry name" value="MdtA-like_C"/>
</dbReference>
<dbReference type="Proteomes" id="UP000254589">
    <property type="component" value="Unassembled WGS sequence"/>
</dbReference>
<dbReference type="Gene3D" id="2.40.30.170">
    <property type="match status" value="1"/>
</dbReference>
<dbReference type="GO" id="GO:0015562">
    <property type="term" value="F:efflux transmembrane transporter activity"/>
    <property type="evidence" value="ECO:0007669"/>
    <property type="project" value="TreeGrafter"/>
</dbReference>
<dbReference type="GO" id="GO:1990281">
    <property type="term" value="C:efflux pump complex"/>
    <property type="evidence" value="ECO:0007669"/>
    <property type="project" value="TreeGrafter"/>
</dbReference>
<feature type="region of interest" description="Disordered" evidence="7">
    <location>
        <begin position="122"/>
        <end position="145"/>
    </location>
</feature>
<dbReference type="Pfam" id="PF25917">
    <property type="entry name" value="BSH_RND"/>
    <property type="match status" value="1"/>
</dbReference>
<keyword evidence="8" id="KW-1133">Transmembrane helix</keyword>
<keyword evidence="8" id="KW-0812">Transmembrane</keyword>